<dbReference type="GO" id="GO:0046872">
    <property type="term" value="F:metal ion binding"/>
    <property type="evidence" value="ECO:0007669"/>
    <property type="project" value="UniProtKB-KW"/>
</dbReference>
<dbReference type="SUPFAM" id="SSF56784">
    <property type="entry name" value="HAD-like"/>
    <property type="match status" value="1"/>
</dbReference>
<keyword evidence="6" id="KW-0704">Schiff base</keyword>
<dbReference type="InterPro" id="IPR006323">
    <property type="entry name" value="Phosphonoacetald_hydro"/>
</dbReference>
<dbReference type="InterPro" id="IPR023198">
    <property type="entry name" value="PGP-like_dom2"/>
</dbReference>
<keyword evidence="3" id="KW-0479">Metal-binding</keyword>
<evidence type="ECO:0000313" key="8">
    <source>
        <dbReference type="Proteomes" id="UP001497623"/>
    </source>
</evidence>
<feature type="non-terminal residue" evidence="7">
    <location>
        <position position="410"/>
    </location>
</feature>
<accession>A0AAV2QIM7</accession>
<comment type="subunit">
    <text evidence="2">Homodimer.</text>
</comment>
<evidence type="ECO:0000256" key="6">
    <source>
        <dbReference type="ARBA" id="ARBA00023270"/>
    </source>
</evidence>
<organism evidence="7 8">
    <name type="scientific">Meganyctiphanes norvegica</name>
    <name type="common">Northern krill</name>
    <name type="synonym">Thysanopoda norvegica</name>
    <dbReference type="NCBI Taxonomy" id="48144"/>
    <lineage>
        <taxon>Eukaryota</taxon>
        <taxon>Metazoa</taxon>
        <taxon>Ecdysozoa</taxon>
        <taxon>Arthropoda</taxon>
        <taxon>Crustacea</taxon>
        <taxon>Multicrustacea</taxon>
        <taxon>Malacostraca</taxon>
        <taxon>Eumalacostraca</taxon>
        <taxon>Eucarida</taxon>
        <taxon>Euphausiacea</taxon>
        <taxon>Euphausiidae</taxon>
        <taxon>Meganyctiphanes</taxon>
    </lineage>
</organism>
<reference evidence="7 8" key="1">
    <citation type="submission" date="2024-05" db="EMBL/GenBank/DDBJ databases">
        <authorList>
            <person name="Wallberg A."/>
        </authorList>
    </citation>
    <scope>NUCLEOTIDE SEQUENCE [LARGE SCALE GENOMIC DNA]</scope>
</reference>
<keyword evidence="8" id="KW-1185">Reference proteome</keyword>
<evidence type="ECO:0000256" key="3">
    <source>
        <dbReference type="ARBA" id="ARBA00022723"/>
    </source>
</evidence>
<dbReference type="GO" id="GO:0006281">
    <property type="term" value="P:DNA repair"/>
    <property type="evidence" value="ECO:0007669"/>
    <property type="project" value="TreeGrafter"/>
</dbReference>
<evidence type="ECO:0000256" key="1">
    <source>
        <dbReference type="ARBA" id="ARBA00001946"/>
    </source>
</evidence>
<dbReference type="Pfam" id="PF00702">
    <property type="entry name" value="Hydrolase"/>
    <property type="match status" value="1"/>
</dbReference>
<dbReference type="HAMAP" id="MF_01375">
    <property type="entry name" value="PhnX"/>
    <property type="match status" value="1"/>
</dbReference>
<dbReference type="GO" id="GO:0005829">
    <property type="term" value="C:cytosol"/>
    <property type="evidence" value="ECO:0007669"/>
    <property type="project" value="TreeGrafter"/>
</dbReference>
<gene>
    <name evidence="7" type="ORF">MNOR_LOCUS12045</name>
</gene>
<dbReference type="GO" id="GO:0008967">
    <property type="term" value="F:phosphoglycolate phosphatase activity"/>
    <property type="evidence" value="ECO:0007669"/>
    <property type="project" value="TreeGrafter"/>
</dbReference>
<dbReference type="GO" id="GO:0050194">
    <property type="term" value="F:phosphonoacetaldehyde hydrolase activity"/>
    <property type="evidence" value="ECO:0007669"/>
    <property type="project" value="InterPro"/>
</dbReference>
<keyword evidence="5" id="KW-0460">Magnesium</keyword>
<keyword evidence="4" id="KW-0378">Hydrolase</keyword>
<dbReference type="PANTHER" id="PTHR43434">
    <property type="entry name" value="PHOSPHOGLYCOLATE PHOSPHATASE"/>
    <property type="match status" value="1"/>
</dbReference>
<dbReference type="Proteomes" id="UP001497623">
    <property type="component" value="Unassembled WGS sequence"/>
</dbReference>
<dbReference type="InterPro" id="IPR050155">
    <property type="entry name" value="HAD-like_hydrolase_sf"/>
</dbReference>
<dbReference type="NCBIfam" id="TIGR01422">
    <property type="entry name" value="phosphonatase"/>
    <property type="match status" value="1"/>
</dbReference>
<evidence type="ECO:0000313" key="7">
    <source>
        <dbReference type="EMBL" id="CAL4082981.1"/>
    </source>
</evidence>
<dbReference type="InterPro" id="IPR036412">
    <property type="entry name" value="HAD-like_sf"/>
</dbReference>
<comment type="cofactor">
    <cofactor evidence="1">
        <name>Mg(2+)</name>
        <dbReference type="ChEBI" id="CHEBI:18420"/>
    </cofactor>
</comment>
<dbReference type="PANTHER" id="PTHR43434:SF19">
    <property type="entry name" value="PHOSPHONOACETALDEHYDE HYDROLASE"/>
    <property type="match status" value="1"/>
</dbReference>
<evidence type="ECO:0000256" key="2">
    <source>
        <dbReference type="ARBA" id="ARBA00011738"/>
    </source>
</evidence>
<dbReference type="InterPro" id="IPR023214">
    <property type="entry name" value="HAD_sf"/>
</dbReference>
<dbReference type="GO" id="GO:0019700">
    <property type="term" value="P:organic phosphonate catabolic process"/>
    <property type="evidence" value="ECO:0007669"/>
    <property type="project" value="InterPro"/>
</dbReference>
<sequence>MSPYPYQSPHYMGSEVKSSQLEKKNTWIRTLFILEPICVCKSQFIFCTSIINNAHKPQVYLYVIGSYGHCPPPILHSQTIGKATDNNLFKIQSSIFMLYSALEIKSNNLWLALRASNSFLAGPTVQLKILWRPEAAHRSLTGHLGQLKIIGRPYTGTVIDCGVIAPAGVFKEIFAEEGIQVTDEEARGPMGMHKRDHIVKMTEMDSVLSRWLKVKGKNPVKEDIDRMYSKFVPKNLEAIKNNSKLIDGTVACINTLRQQGIKIGSCTGYPSDIVNSMKPLATAQGYTPDAYVSADEVPKARPCPYMVWLNAIRMDVSPIEAIVKVDDTVDGIREGLTAGCWTVGVAKTGNYVAATQEQLDTMPKHELEKKLQKAYTILQDVGCHYVIDSVKDLPEVINDINRKMAQGDRP</sequence>
<dbReference type="Gene3D" id="1.10.150.240">
    <property type="entry name" value="Putative phosphatase, domain 2"/>
    <property type="match status" value="1"/>
</dbReference>
<evidence type="ECO:0000256" key="5">
    <source>
        <dbReference type="ARBA" id="ARBA00022842"/>
    </source>
</evidence>
<comment type="caution">
    <text evidence="7">The sequence shown here is derived from an EMBL/GenBank/DDBJ whole genome shotgun (WGS) entry which is preliminary data.</text>
</comment>
<evidence type="ECO:0000256" key="4">
    <source>
        <dbReference type="ARBA" id="ARBA00022801"/>
    </source>
</evidence>
<protein>
    <recommendedName>
        <fullName evidence="9">Phosphonoacetaldehyde hydrolase</fullName>
    </recommendedName>
</protein>
<dbReference type="FunFam" id="1.10.150.240:FF:000006">
    <property type="entry name" value="Phosphonoacetaldehyde hydrolase"/>
    <property type="match status" value="1"/>
</dbReference>
<evidence type="ECO:0008006" key="9">
    <source>
        <dbReference type="Google" id="ProtNLM"/>
    </source>
</evidence>
<name>A0AAV2QIM7_MEGNR</name>
<dbReference type="EMBL" id="CAXKWB010006478">
    <property type="protein sequence ID" value="CAL4082981.1"/>
    <property type="molecule type" value="Genomic_DNA"/>
</dbReference>
<dbReference type="Gene3D" id="3.40.50.1000">
    <property type="entry name" value="HAD superfamily/HAD-like"/>
    <property type="match status" value="1"/>
</dbReference>
<dbReference type="AlphaFoldDB" id="A0AAV2QIM7"/>
<proteinExistence type="inferred from homology"/>